<dbReference type="Pfam" id="PF02225">
    <property type="entry name" value="PA"/>
    <property type="match status" value="1"/>
</dbReference>
<dbReference type="Proteomes" id="UP000094526">
    <property type="component" value="Unassembled WGS sequence"/>
</dbReference>
<evidence type="ECO:0000256" key="8">
    <source>
        <dbReference type="ARBA" id="ARBA00022723"/>
    </source>
</evidence>
<gene>
    <name evidence="18" type="primary">lap2</name>
    <name evidence="18" type="ORF">CLCR_09817</name>
</gene>
<dbReference type="PROSITE" id="PS51257">
    <property type="entry name" value="PROKAR_LIPOPROTEIN"/>
    <property type="match status" value="1"/>
</dbReference>
<dbReference type="Pfam" id="PF04389">
    <property type="entry name" value="Peptidase_M28"/>
    <property type="match status" value="1"/>
</dbReference>
<reference evidence="19" key="1">
    <citation type="submission" date="2015-07" db="EMBL/GenBank/DDBJ databases">
        <authorList>
            <person name="Teixeira M.M."/>
            <person name="Souza R.C."/>
            <person name="Almeida L.G."/>
            <person name="Vicente V.A."/>
            <person name="de Hoog S."/>
            <person name="Bocca A.L."/>
            <person name="de Almeida S.R."/>
            <person name="Vasconcelos A.T."/>
            <person name="Felipe M.S."/>
        </authorList>
    </citation>
    <scope>NUCLEOTIDE SEQUENCE [LARGE SCALE GENOMIC DNA]</scope>
    <source>
        <strain evidence="19">KSF</strain>
    </source>
</reference>
<evidence type="ECO:0000256" key="12">
    <source>
        <dbReference type="ARBA" id="ARBA00023049"/>
    </source>
</evidence>
<feature type="chain" id="PRO_5008448732" description="Peptide hydrolase" evidence="14">
    <location>
        <begin position="19"/>
        <end position="533"/>
    </location>
</feature>
<protein>
    <recommendedName>
        <fullName evidence="14">Peptide hydrolase</fullName>
        <ecNumber evidence="14">3.4.-.-</ecNumber>
    </recommendedName>
</protein>
<dbReference type="InterPro" id="IPR007484">
    <property type="entry name" value="Peptidase_M28"/>
</dbReference>
<keyword evidence="9 14" id="KW-0732">Signal</keyword>
<dbReference type="PANTHER" id="PTHR12147:SF57">
    <property type="entry name" value="PEPTIDE HYDROLASE"/>
    <property type="match status" value="1"/>
</dbReference>
<dbReference type="InterPro" id="IPR046450">
    <property type="entry name" value="PA_dom_sf"/>
</dbReference>
<sequence length="533" mass="55178">MRPLTLPVLAALAASCAATHPTLPPVTSEALQALISLDELTSGAKQLQAIADAAGGNRVFGSKGHNDTVYFLYDTLLATGYYDVYLQDFVELFSGGTSSLTVNGETMPASLFTYDSSGSASANLVAVSNLGCEVADFPPESANAVVLISRGECPFAQKAANAAAAGALGALIYNNVPGAISGGTLSEPGDYAPALSISQEDGLALLAELDAGAPVAVELEVNAVLENRTTFNVIAETKGGDHDNVIALGAHTDSVEVGPGINDNGSGTIGILNVAIALSNFAITNAVRFGFWSAEEFGLKGSTHYVSTLNQTAGETAKVRAYLNFDMIASPNYAYMIYDGDGSSFNLTGPPGSAEIEADFEAFFTSAGQNFTSTAFDGRSDYGPFLENNIPAGGLFTGAEETKTPEEVAAFGGTADVAYDANYHQPGDNIDNLNLDAFLLNTKAIANSIALYATDLSKIPPVSATGPTKRVRDVYSRDAVRTTPRQKRASGLKPHARTRRGPASTIPAGSCHVSTKEQNKEGTGAGTGLPATV</sequence>
<evidence type="ECO:0000313" key="19">
    <source>
        <dbReference type="Proteomes" id="UP000094526"/>
    </source>
</evidence>
<dbReference type="Gene3D" id="3.50.30.30">
    <property type="match status" value="1"/>
</dbReference>
<keyword evidence="13" id="KW-0325">Glycoprotein</keyword>
<feature type="compositionally biased region" description="Basic residues" evidence="15">
    <location>
        <begin position="484"/>
        <end position="500"/>
    </location>
</feature>
<feature type="domain" description="PA" evidence="16">
    <location>
        <begin position="121"/>
        <end position="205"/>
    </location>
</feature>
<dbReference type="SUPFAM" id="SSF52025">
    <property type="entry name" value="PA domain"/>
    <property type="match status" value="1"/>
</dbReference>
<evidence type="ECO:0000256" key="7">
    <source>
        <dbReference type="ARBA" id="ARBA00022670"/>
    </source>
</evidence>
<dbReference type="STRING" id="86049.A0A1C1CVY7"/>
<dbReference type="InterPro" id="IPR003137">
    <property type="entry name" value="PA_domain"/>
</dbReference>
<dbReference type="GO" id="GO:0008235">
    <property type="term" value="F:metalloexopeptidase activity"/>
    <property type="evidence" value="ECO:0007669"/>
    <property type="project" value="InterPro"/>
</dbReference>
<dbReference type="AlphaFoldDB" id="A0A1C1CVY7"/>
<evidence type="ECO:0000256" key="3">
    <source>
        <dbReference type="ARBA" id="ARBA00005957"/>
    </source>
</evidence>
<dbReference type="VEuPathDB" id="FungiDB:CLCR_09817"/>
<dbReference type="VEuPathDB" id="FungiDB:G647_04081"/>
<dbReference type="GO" id="GO:0005576">
    <property type="term" value="C:extracellular region"/>
    <property type="evidence" value="ECO:0007669"/>
    <property type="project" value="UniProtKB-SubCell"/>
</dbReference>
<keyword evidence="19" id="KW-1185">Reference proteome</keyword>
<evidence type="ECO:0000256" key="1">
    <source>
        <dbReference type="ARBA" id="ARBA00001947"/>
    </source>
</evidence>
<keyword evidence="12" id="KW-0482">Metalloprotease</keyword>
<name>A0A1C1CVY7_9EURO</name>
<comment type="subcellular location">
    <subcellularLocation>
        <location evidence="2">Secreted</location>
    </subcellularLocation>
</comment>
<dbReference type="InterPro" id="IPR041756">
    <property type="entry name" value="M28_SGAP-like"/>
</dbReference>
<feature type="signal peptide" evidence="14">
    <location>
        <begin position="1"/>
        <end position="18"/>
    </location>
</feature>
<dbReference type="SUPFAM" id="SSF53187">
    <property type="entry name" value="Zn-dependent exopeptidases"/>
    <property type="match status" value="1"/>
</dbReference>
<keyword evidence="8 14" id="KW-0479">Metal-binding</keyword>
<dbReference type="InterPro" id="IPR045175">
    <property type="entry name" value="M28_fam"/>
</dbReference>
<comment type="similarity">
    <text evidence="3">Belongs to the peptidase M28 family. M28A subfamily.</text>
</comment>
<comment type="subunit">
    <text evidence="4">Monomer.</text>
</comment>
<keyword evidence="7 14" id="KW-0645">Protease</keyword>
<keyword evidence="6" id="KW-0964">Secreted</keyword>
<evidence type="ECO:0000259" key="16">
    <source>
        <dbReference type="Pfam" id="PF02225"/>
    </source>
</evidence>
<evidence type="ECO:0000256" key="10">
    <source>
        <dbReference type="ARBA" id="ARBA00022801"/>
    </source>
</evidence>
<dbReference type="EMBL" id="LGRB01000008">
    <property type="protein sequence ID" value="OCT52702.1"/>
    <property type="molecule type" value="Genomic_DNA"/>
</dbReference>
<comment type="cofactor">
    <cofactor evidence="1">
        <name>Zn(2+)</name>
        <dbReference type="ChEBI" id="CHEBI:29105"/>
    </cofactor>
</comment>
<evidence type="ECO:0000256" key="13">
    <source>
        <dbReference type="ARBA" id="ARBA00023180"/>
    </source>
</evidence>
<dbReference type="Gene3D" id="3.40.630.10">
    <property type="entry name" value="Zn peptidases"/>
    <property type="match status" value="1"/>
</dbReference>
<feature type="region of interest" description="Disordered" evidence="15">
    <location>
        <begin position="462"/>
        <end position="533"/>
    </location>
</feature>
<evidence type="ECO:0000313" key="18">
    <source>
        <dbReference type="EMBL" id="OCT52702.1"/>
    </source>
</evidence>
<keyword evidence="10 14" id="KW-0378">Hydrolase</keyword>
<evidence type="ECO:0000256" key="5">
    <source>
        <dbReference type="ARBA" id="ARBA00022438"/>
    </source>
</evidence>
<dbReference type="OrthoDB" id="2214at2759"/>
<evidence type="ECO:0000256" key="2">
    <source>
        <dbReference type="ARBA" id="ARBA00004613"/>
    </source>
</evidence>
<proteinExistence type="inferred from homology"/>
<keyword evidence="11 14" id="KW-0862">Zinc</keyword>
<accession>A0A1C1CVY7</accession>
<feature type="domain" description="Peptidase M28" evidence="17">
    <location>
        <begin position="232"/>
        <end position="447"/>
    </location>
</feature>
<evidence type="ECO:0000256" key="15">
    <source>
        <dbReference type="SAM" id="MobiDB-lite"/>
    </source>
</evidence>
<dbReference type="FunFam" id="3.40.630.10:FF:000054">
    <property type="entry name" value="Peptide hydrolase"/>
    <property type="match status" value="1"/>
</dbReference>
<dbReference type="CDD" id="cd03876">
    <property type="entry name" value="M28_SGAP_like"/>
    <property type="match status" value="1"/>
</dbReference>
<comment type="caution">
    <text evidence="18">The sequence shown here is derived from an EMBL/GenBank/DDBJ whole genome shotgun (WGS) entry which is preliminary data.</text>
</comment>
<dbReference type="GO" id="GO:0006508">
    <property type="term" value="P:proteolysis"/>
    <property type="evidence" value="ECO:0007669"/>
    <property type="project" value="UniProtKB-KW"/>
</dbReference>
<dbReference type="eggNOG" id="KOG2195">
    <property type="taxonomic scope" value="Eukaryota"/>
</dbReference>
<dbReference type="GO" id="GO:0046872">
    <property type="term" value="F:metal ion binding"/>
    <property type="evidence" value="ECO:0007669"/>
    <property type="project" value="UniProtKB-KW"/>
</dbReference>
<dbReference type="PANTHER" id="PTHR12147">
    <property type="entry name" value="METALLOPEPTIDASE M28 FAMILY MEMBER"/>
    <property type="match status" value="1"/>
</dbReference>
<evidence type="ECO:0000256" key="9">
    <source>
        <dbReference type="ARBA" id="ARBA00022729"/>
    </source>
</evidence>
<evidence type="ECO:0000259" key="17">
    <source>
        <dbReference type="Pfam" id="PF04389"/>
    </source>
</evidence>
<keyword evidence="5 18" id="KW-0031">Aminopeptidase</keyword>
<organism evidence="18 19">
    <name type="scientific">Cladophialophora carrionii</name>
    <dbReference type="NCBI Taxonomy" id="86049"/>
    <lineage>
        <taxon>Eukaryota</taxon>
        <taxon>Fungi</taxon>
        <taxon>Dikarya</taxon>
        <taxon>Ascomycota</taxon>
        <taxon>Pezizomycotina</taxon>
        <taxon>Eurotiomycetes</taxon>
        <taxon>Chaetothyriomycetidae</taxon>
        <taxon>Chaetothyriales</taxon>
        <taxon>Herpotrichiellaceae</taxon>
        <taxon>Cladophialophora</taxon>
    </lineage>
</organism>
<evidence type="ECO:0000256" key="4">
    <source>
        <dbReference type="ARBA" id="ARBA00011245"/>
    </source>
</evidence>
<evidence type="ECO:0000256" key="11">
    <source>
        <dbReference type="ARBA" id="ARBA00022833"/>
    </source>
</evidence>
<evidence type="ECO:0000256" key="6">
    <source>
        <dbReference type="ARBA" id="ARBA00022525"/>
    </source>
</evidence>
<evidence type="ECO:0000256" key="14">
    <source>
        <dbReference type="RuleBase" id="RU361240"/>
    </source>
</evidence>
<feature type="compositionally biased region" description="Basic and acidic residues" evidence="15">
    <location>
        <begin position="470"/>
        <end position="480"/>
    </location>
</feature>
<dbReference type="EC" id="3.4.-.-" evidence="14"/>
<dbReference type="GO" id="GO:0004177">
    <property type="term" value="F:aminopeptidase activity"/>
    <property type="evidence" value="ECO:0007669"/>
    <property type="project" value="UniProtKB-KW"/>
</dbReference>